<name>A0AAV2HWQ5_LYMST</name>
<feature type="signal peptide" evidence="6">
    <location>
        <begin position="1"/>
        <end position="19"/>
    </location>
</feature>
<keyword evidence="3" id="KW-0964">Secreted</keyword>
<evidence type="ECO:0000256" key="5">
    <source>
        <dbReference type="ARBA" id="ARBA00023157"/>
    </source>
</evidence>
<dbReference type="Gene3D" id="2.60.40.770">
    <property type="match status" value="1"/>
</dbReference>
<dbReference type="GO" id="GO:0005576">
    <property type="term" value="C:extracellular region"/>
    <property type="evidence" value="ECO:0007669"/>
    <property type="project" value="UniProtKB-SubCell"/>
</dbReference>
<dbReference type="SMART" id="SM00737">
    <property type="entry name" value="ML"/>
    <property type="match status" value="1"/>
</dbReference>
<keyword evidence="9" id="KW-1185">Reference proteome</keyword>
<organism evidence="8 9">
    <name type="scientific">Lymnaea stagnalis</name>
    <name type="common">Great pond snail</name>
    <name type="synonym">Helix stagnalis</name>
    <dbReference type="NCBI Taxonomy" id="6523"/>
    <lineage>
        <taxon>Eukaryota</taxon>
        <taxon>Metazoa</taxon>
        <taxon>Spiralia</taxon>
        <taxon>Lophotrochozoa</taxon>
        <taxon>Mollusca</taxon>
        <taxon>Gastropoda</taxon>
        <taxon>Heterobranchia</taxon>
        <taxon>Euthyneura</taxon>
        <taxon>Panpulmonata</taxon>
        <taxon>Hygrophila</taxon>
        <taxon>Lymnaeoidea</taxon>
        <taxon>Lymnaeidae</taxon>
        <taxon>Lymnaea</taxon>
    </lineage>
</organism>
<comment type="subcellular location">
    <subcellularLocation>
        <location evidence="1">Secreted</location>
    </subcellularLocation>
</comment>
<gene>
    <name evidence="8" type="ORF">GSLYS_00012362001</name>
</gene>
<dbReference type="PANTHER" id="PTHR11306">
    <property type="entry name" value="NIEMANN PICK TYPE C2 PROTEIN NPC2-RELATED"/>
    <property type="match status" value="1"/>
</dbReference>
<dbReference type="Pfam" id="PF02221">
    <property type="entry name" value="E1_DerP2_DerF2"/>
    <property type="match status" value="1"/>
</dbReference>
<keyword evidence="5" id="KW-1015">Disulfide bond</keyword>
<dbReference type="AlphaFoldDB" id="A0AAV2HWQ5"/>
<evidence type="ECO:0000256" key="2">
    <source>
        <dbReference type="ARBA" id="ARBA00006370"/>
    </source>
</evidence>
<evidence type="ECO:0000256" key="4">
    <source>
        <dbReference type="ARBA" id="ARBA00022729"/>
    </source>
</evidence>
<evidence type="ECO:0000313" key="9">
    <source>
        <dbReference type="Proteomes" id="UP001497497"/>
    </source>
</evidence>
<dbReference type="InterPro" id="IPR039670">
    <property type="entry name" value="NPC2-like"/>
</dbReference>
<evidence type="ECO:0000256" key="3">
    <source>
        <dbReference type="ARBA" id="ARBA00022525"/>
    </source>
</evidence>
<dbReference type="GO" id="GO:0032934">
    <property type="term" value="F:sterol binding"/>
    <property type="evidence" value="ECO:0007669"/>
    <property type="project" value="InterPro"/>
</dbReference>
<sequence>MNSVSALCVAAVLISLTHAEVVPVKDCGSKLGTTTQVDITPCPSIPCPFKRNTNVSVTINFNANYAITSAQTSVHGDIAGVLVPFPIPDSDACHFMTCPISQGSSAVYKNAIFVQQAYPKITLIVKWELLSGSDDITCFTVPVTITD</sequence>
<dbReference type="InterPro" id="IPR033916">
    <property type="entry name" value="ML_Npc2-like"/>
</dbReference>
<comment type="caution">
    <text evidence="8">The sequence shown here is derived from an EMBL/GenBank/DDBJ whole genome shotgun (WGS) entry which is preliminary data.</text>
</comment>
<evidence type="ECO:0000256" key="1">
    <source>
        <dbReference type="ARBA" id="ARBA00004613"/>
    </source>
</evidence>
<dbReference type="SUPFAM" id="SSF81296">
    <property type="entry name" value="E set domains"/>
    <property type="match status" value="1"/>
</dbReference>
<keyword evidence="4 6" id="KW-0732">Signal</keyword>
<dbReference type="GO" id="GO:0032367">
    <property type="term" value="P:intracellular cholesterol transport"/>
    <property type="evidence" value="ECO:0007669"/>
    <property type="project" value="InterPro"/>
</dbReference>
<dbReference type="InterPro" id="IPR014756">
    <property type="entry name" value="Ig_E-set"/>
</dbReference>
<dbReference type="CDD" id="cd00916">
    <property type="entry name" value="Npc2_like"/>
    <property type="match status" value="1"/>
</dbReference>
<dbReference type="PANTHER" id="PTHR11306:SF68">
    <property type="entry name" value="NPC INTRACELLULAR CHOLESTEROL TRANSPORTER 2"/>
    <property type="match status" value="1"/>
</dbReference>
<dbReference type="Proteomes" id="UP001497497">
    <property type="component" value="Unassembled WGS sequence"/>
</dbReference>
<proteinExistence type="inferred from homology"/>
<accession>A0AAV2HWQ5</accession>
<feature type="chain" id="PRO_5043449715" description="MD-2-related lipid-recognition domain-containing protein" evidence="6">
    <location>
        <begin position="20"/>
        <end position="147"/>
    </location>
</feature>
<feature type="domain" description="MD-2-related lipid-recognition" evidence="7">
    <location>
        <begin position="24"/>
        <end position="143"/>
    </location>
</feature>
<evidence type="ECO:0000259" key="7">
    <source>
        <dbReference type="SMART" id="SM00737"/>
    </source>
</evidence>
<protein>
    <recommendedName>
        <fullName evidence="7">MD-2-related lipid-recognition domain-containing protein</fullName>
    </recommendedName>
</protein>
<comment type="similarity">
    <text evidence="2">Belongs to the NPC2 family.</text>
</comment>
<evidence type="ECO:0000256" key="6">
    <source>
        <dbReference type="SAM" id="SignalP"/>
    </source>
</evidence>
<dbReference type="EMBL" id="CAXITT010000302">
    <property type="protein sequence ID" value="CAL1538541.1"/>
    <property type="molecule type" value="Genomic_DNA"/>
</dbReference>
<dbReference type="FunFam" id="2.60.40.770:FF:000001">
    <property type="entry name" value="NPC intracellular cholesterol transporter 2"/>
    <property type="match status" value="1"/>
</dbReference>
<dbReference type="InterPro" id="IPR003172">
    <property type="entry name" value="ML_dom"/>
</dbReference>
<evidence type="ECO:0000313" key="8">
    <source>
        <dbReference type="EMBL" id="CAL1538541.1"/>
    </source>
</evidence>
<reference evidence="8 9" key="1">
    <citation type="submission" date="2024-04" db="EMBL/GenBank/DDBJ databases">
        <authorList>
            <consortium name="Genoscope - CEA"/>
            <person name="William W."/>
        </authorList>
    </citation>
    <scope>NUCLEOTIDE SEQUENCE [LARGE SCALE GENOMIC DNA]</scope>
</reference>